<evidence type="ECO:0000256" key="1">
    <source>
        <dbReference type="SAM" id="MobiDB-lite"/>
    </source>
</evidence>
<feature type="region of interest" description="Disordered" evidence="1">
    <location>
        <begin position="47"/>
        <end position="79"/>
    </location>
</feature>
<keyword evidence="2" id="KW-0812">Transmembrane</keyword>
<feature type="transmembrane region" description="Helical" evidence="2">
    <location>
        <begin position="12"/>
        <end position="31"/>
    </location>
</feature>
<keyword evidence="2" id="KW-0472">Membrane</keyword>
<evidence type="ECO:0000256" key="2">
    <source>
        <dbReference type="SAM" id="Phobius"/>
    </source>
</evidence>
<keyword evidence="4" id="KW-1185">Reference proteome</keyword>
<evidence type="ECO:0008006" key="5">
    <source>
        <dbReference type="Google" id="ProtNLM"/>
    </source>
</evidence>
<organism evidence="3 4">
    <name type="scientific">Polluticaenibacter yanchengensis</name>
    <dbReference type="NCBI Taxonomy" id="3014562"/>
    <lineage>
        <taxon>Bacteria</taxon>
        <taxon>Pseudomonadati</taxon>
        <taxon>Bacteroidota</taxon>
        <taxon>Chitinophagia</taxon>
        <taxon>Chitinophagales</taxon>
        <taxon>Chitinophagaceae</taxon>
        <taxon>Polluticaenibacter</taxon>
    </lineage>
</organism>
<sequence>MSNENPSTWSRLRWPAKAIIILIPLLGIFWLSQKTGLIDKINNQNTEVTTTTDNNTDKNKTEDTGKKENDKTNTNSKLEHRAFNFTPAKPVDGTLKGVVEVGASGFNSFVINVDKQKNWEIISKDFGQSFVYEGLASTDDIRLGLKKYIASMAEKGVKSNNIHFVISSGAQKIDKTKVIADELKKMGYVVNLVTAEQEGKLALKSVLPAAYYDNSFVVDIGSGNTKISWPNGSSISSVEAPGAKYYEKDLSDNAVANEVKAKTNQVPSAKRKVCFIVGGVPFEMAKMTREGEERYTVLNTASKYEAGTNKKLACGLVIYKAIEEASGCDTFVFDWDANFTIGFLLSL</sequence>
<dbReference type="RefSeq" id="WP_407029711.1">
    <property type="nucleotide sequence ID" value="NZ_JAQGEF010000001.1"/>
</dbReference>
<keyword evidence="2" id="KW-1133">Transmembrane helix</keyword>
<dbReference type="EMBL" id="JAQGEF010000001">
    <property type="protein sequence ID" value="MDA3613380.1"/>
    <property type="molecule type" value="Genomic_DNA"/>
</dbReference>
<evidence type="ECO:0000313" key="4">
    <source>
        <dbReference type="Proteomes" id="UP001210231"/>
    </source>
</evidence>
<evidence type="ECO:0000313" key="3">
    <source>
        <dbReference type="EMBL" id="MDA3613380.1"/>
    </source>
</evidence>
<feature type="compositionally biased region" description="Basic and acidic residues" evidence="1">
    <location>
        <begin position="55"/>
        <end position="79"/>
    </location>
</feature>
<reference evidence="3 4" key="1">
    <citation type="submission" date="2022-12" db="EMBL/GenBank/DDBJ databases">
        <title>Chitinophagaceae gen. sp. nov., a new member of the family Chitinophagaceae, isolated from soil in a chemical factory.</title>
        <authorList>
            <person name="Ke Z."/>
        </authorList>
    </citation>
    <scope>NUCLEOTIDE SEQUENCE [LARGE SCALE GENOMIC DNA]</scope>
    <source>
        <strain evidence="3 4">LY-5</strain>
    </source>
</reference>
<name>A0ABT4UF54_9BACT</name>
<gene>
    <name evidence="3" type="ORF">O3P16_01060</name>
</gene>
<protein>
    <recommendedName>
        <fullName evidence="5">Ppx/GppA phosphatase domain-containing protein</fullName>
    </recommendedName>
</protein>
<accession>A0ABT4UF54</accession>
<dbReference type="Proteomes" id="UP001210231">
    <property type="component" value="Unassembled WGS sequence"/>
</dbReference>
<proteinExistence type="predicted"/>
<comment type="caution">
    <text evidence="3">The sequence shown here is derived from an EMBL/GenBank/DDBJ whole genome shotgun (WGS) entry which is preliminary data.</text>
</comment>